<dbReference type="AlphaFoldDB" id="A0ABD1XFY1"/>
<evidence type="ECO:0000256" key="6">
    <source>
        <dbReference type="ARBA" id="ARBA00023136"/>
    </source>
</evidence>
<evidence type="ECO:0000313" key="7">
    <source>
        <dbReference type="EMBL" id="KAL2607851.1"/>
    </source>
</evidence>
<keyword evidence="8" id="KW-1185">Reference proteome</keyword>
<evidence type="ECO:0000256" key="4">
    <source>
        <dbReference type="ARBA" id="ARBA00022824"/>
    </source>
</evidence>
<proteinExistence type="predicted"/>
<dbReference type="PANTHER" id="PTHR48182:SF2">
    <property type="entry name" value="PROTEIN SERAC1"/>
    <property type="match status" value="1"/>
</dbReference>
<comment type="subcellular location">
    <subcellularLocation>
        <location evidence="2">Endoplasmic reticulum</location>
    </subcellularLocation>
    <subcellularLocation>
        <location evidence="3">Membrane</location>
    </subcellularLocation>
    <subcellularLocation>
        <location evidence="1">Mitochondrion</location>
    </subcellularLocation>
</comment>
<dbReference type="SUPFAM" id="SSF53474">
    <property type="entry name" value="alpha/beta-Hydrolases"/>
    <property type="match status" value="1"/>
</dbReference>
<dbReference type="InterPro" id="IPR029058">
    <property type="entry name" value="AB_hydrolase_fold"/>
</dbReference>
<evidence type="ECO:0000256" key="3">
    <source>
        <dbReference type="ARBA" id="ARBA00004370"/>
    </source>
</evidence>
<accession>A0ABD1XFY1</accession>
<evidence type="ECO:0000256" key="5">
    <source>
        <dbReference type="ARBA" id="ARBA00023128"/>
    </source>
</evidence>
<dbReference type="PANTHER" id="PTHR48182">
    <property type="entry name" value="PROTEIN SERAC1"/>
    <property type="match status" value="1"/>
</dbReference>
<evidence type="ECO:0000256" key="1">
    <source>
        <dbReference type="ARBA" id="ARBA00004173"/>
    </source>
</evidence>
<keyword evidence="6" id="KW-0472">Membrane</keyword>
<reference evidence="7 8" key="1">
    <citation type="submission" date="2024-09" db="EMBL/GenBank/DDBJ databases">
        <title>Chromosome-scale assembly of Riccia fluitans.</title>
        <authorList>
            <person name="Paukszto L."/>
            <person name="Sawicki J."/>
            <person name="Karawczyk K."/>
            <person name="Piernik-Szablinska J."/>
            <person name="Szczecinska M."/>
            <person name="Mazdziarz M."/>
        </authorList>
    </citation>
    <scope>NUCLEOTIDE SEQUENCE [LARGE SCALE GENOMIC DNA]</scope>
    <source>
        <strain evidence="7">Rf_01</strain>
        <tissue evidence="7">Aerial parts of the thallus</tissue>
    </source>
</reference>
<organism evidence="7 8">
    <name type="scientific">Riccia fluitans</name>
    <dbReference type="NCBI Taxonomy" id="41844"/>
    <lineage>
        <taxon>Eukaryota</taxon>
        <taxon>Viridiplantae</taxon>
        <taxon>Streptophyta</taxon>
        <taxon>Embryophyta</taxon>
        <taxon>Marchantiophyta</taxon>
        <taxon>Marchantiopsida</taxon>
        <taxon>Marchantiidae</taxon>
        <taxon>Marchantiales</taxon>
        <taxon>Ricciaceae</taxon>
        <taxon>Riccia</taxon>
    </lineage>
</organism>
<dbReference type="InterPro" id="IPR052374">
    <property type="entry name" value="SERAC1"/>
</dbReference>
<sequence length="413" mass="45827">MASTQVATYGLLSTISSWFSRDLSEKQSAKVVFNGSKITDSIYDLRPQEEQVEDFCVEIVFFHGLQMDMNKLKDGYFMTWISDTDPPKCWPAVLLPKLFPKARLLSVRYDGLAKKTNTTSRDDIDNVAENFVMELIRSNRPFGAGVGQTRAPVIFVTHCLGALVAQKILLEVDKQLSYRPDDLKLKNFWNNFGGVVYFSPPLDQFAKAAACIDMKGPLGKFLQVLSKDSARISQDFSSLLDSGRFEPKPPSLVICGSSTTTPGGLDGQVVEEGLSRLWYRFVTVEGDHFSVAQPEDETSQSFEHLANFVEDARRRYVSSVPRTRGGDAGSSPLKRQLERRISGAVPELFVTEVHVDGGQNILSSGKETPSKLLPNDWLPINPATRTTSWVNSSALTFFSSYDDAAMLGGTYSR</sequence>
<dbReference type="Proteomes" id="UP001605036">
    <property type="component" value="Unassembled WGS sequence"/>
</dbReference>
<dbReference type="GO" id="GO:0005783">
    <property type="term" value="C:endoplasmic reticulum"/>
    <property type="evidence" value="ECO:0007669"/>
    <property type="project" value="UniProtKB-SubCell"/>
</dbReference>
<keyword evidence="4" id="KW-0256">Endoplasmic reticulum</keyword>
<evidence type="ECO:0000256" key="2">
    <source>
        <dbReference type="ARBA" id="ARBA00004240"/>
    </source>
</evidence>
<dbReference type="GO" id="GO:0016020">
    <property type="term" value="C:membrane"/>
    <property type="evidence" value="ECO:0007669"/>
    <property type="project" value="UniProtKB-SubCell"/>
</dbReference>
<name>A0ABD1XFY1_9MARC</name>
<protein>
    <submittedName>
        <fullName evidence="7">Uncharacterized protein</fullName>
    </submittedName>
</protein>
<dbReference type="EMBL" id="JBHFFA010000008">
    <property type="protein sequence ID" value="KAL2607851.1"/>
    <property type="molecule type" value="Genomic_DNA"/>
</dbReference>
<evidence type="ECO:0000313" key="8">
    <source>
        <dbReference type="Proteomes" id="UP001605036"/>
    </source>
</evidence>
<keyword evidence="5" id="KW-0496">Mitochondrion</keyword>
<dbReference type="GO" id="GO:0005739">
    <property type="term" value="C:mitochondrion"/>
    <property type="evidence" value="ECO:0007669"/>
    <property type="project" value="UniProtKB-SubCell"/>
</dbReference>
<comment type="caution">
    <text evidence="7">The sequence shown here is derived from an EMBL/GenBank/DDBJ whole genome shotgun (WGS) entry which is preliminary data.</text>
</comment>
<gene>
    <name evidence="7" type="ORF">R1flu_026424</name>
</gene>